<dbReference type="RefSeq" id="WP_133034662.1">
    <property type="nucleotide sequence ID" value="NZ_BAABEI010000003.1"/>
</dbReference>
<sequence length="365" mass="37473">MAADRWNALNDVPDFPPHRLGPLADRLARILKTRNDILLFQTEAVVALEAVATSIARPGLTALNIVTSPFGAWFGDWLRRGGADVVTLSAKPAWPIDIESVEAVFDAHPEVKAVILCHAESANGVLNPLAEIAAAARARGIVTIVDAVASVGGHALDVDALGIDIAVIGPQKALAGPAGVSALSVSQAAWALISAAGGRRSSTLSLLDRRDWLDSGRGALPGTAAPLEFFALEAALDRFEAEGAEAVLARHVRAAAAARDGLLALGARPWADFGRASHLVTTAALPEAVDPETFLAAAAPLDMELSAGIGPGAARLVRLNHTGLRARFDSVLGNVLAYGIALQKCGAPADLAAAAAAVAAHYGAD</sequence>
<reference evidence="9 10" key="1">
    <citation type="submission" date="2019-03" db="EMBL/GenBank/DDBJ databases">
        <title>Genomic Encyclopedia of Type Strains, Phase IV (KMG-IV): sequencing the most valuable type-strain genomes for metagenomic binning, comparative biology and taxonomic classification.</title>
        <authorList>
            <person name="Goeker M."/>
        </authorList>
    </citation>
    <scope>NUCLEOTIDE SEQUENCE [LARGE SCALE GENOMIC DNA]</scope>
    <source>
        <strain evidence="9 10">DSM 18401</strain>
    </source>
</reference>
<evidence type="ECO:0000313" key="10">
    <source>
        <dbReference type="Proteomes" id="UP000295351"/>
    </source>
</evidence>
<dbReference type="InterPro" id="IPR015422">
    <property type="entry name" value="PyrdxlP-dep_Trfase_small"/>
</dbReference>
<dbReference type="Gene3D" id="3.40.640.10">
    <property type="entry name" value="Type I PLP-dependent aspartate aminotransferase-like (Major domain)"/>
    <property type="match status" value="1"/>
</dbReference>
<dbReference type="SUPFAM" id="SSF53383">
    <property type="entry name" value="PLP-dependent transferases"/>
    <property type="match status" value="1"/>
</dbReference>
<feature type="modified residue" description="N6-(pyridoxal phosphate)lysine" evidence="7">
    <location>
        <position position="172"/>
    </location>
</feature>
<accession>A0A4R2CV60</accession>
<comment type="cofactor">
    <cofactor evidence="1 7">
        <name>pyridoxal 5'-phosphate</name>
        <dbReference type="ChEBI" id="CHEBI:597326"/>
    </cofactor>
</comment>
<dbReference type="PIRSF" id="PIRSF000524">
    <property type="entry name" value="SPT"/>
    <property type="match status" value="1"/>
</dbReference>
<dbReference type="GO" id="GO:0004760">
    <property type="term" value="F:L-serine-pyruvate transaminase activity"/>
    <property type="evidence" value="ECO:0007669"/>
    <property type="project" value="TreeGrafter"/>
</dbReference>
<comment type="caution">
    <text evidence="9">The sequence shown here is derived from an EMBL/GenBank/DDBJ whole genome shotgun (WGS) entry which is preliminary data.</text>
</comment>
<organism evidence="9 10">
    <name type="scientific">Shinella granuli</name>
    <dbReference type="NCBI Taxonomy" id="323621"/>
    <lineage>
        <taxon>Bacteria</taxon>
        <taxon>Pseudomonadati</taxon>
        <taxon>Pseudomonadota</taxon>
        <taxon>Alphaproteobacteria</taxon>
        <taxon>Hyphomicrobiales</taxon>
        <taxon>Rhizobiaceae</taxon>
        <taxon>Shinella</taxon>
    </lineage>
</organism>
<evidence type="ECO:0000256" key="1">
    <source>
        <dbReference type="ARBA" id="ARBA00001933"/>
    </source>
</evidence>
<dbReference type="PANTHER" id="PTHR21152">
    <property type="entry name" value="AMINOTRANSFERASE CLASS V"/>
    <property type="match status" value="1"/>
</dbReference>
<feature type="binding site" evidence="6">
    <location>
        <position position="318"/>
    </location>
    <ligand>
        <name>substrate</name>
    </ligand>
</feature>
<dbReference type="GO" id="GO:0019265">
    <property type="term" value="P:glycine biosynthetic process, by transamination of glyoxylate"/>
    <property type="evidence" value="ECO:0007669"/>
    <property type="project" value="TreeGrafter"/>
</dbReference>
<feature type="domain" description="Aminotransferase class V" evidence="8">
    <location>
        <begin position="28"/>
        <end position="270"/>
    </location>
</feature>
<name>A0A4R2CV60_SHIGR</name>
<comment type="similarity">
    <text evidence="2">Belongs to the class-V pyridoxal-phosphate-dependent aminotransferase family.</text>
</comment>
<evidence type="ECO:0000256" key="2">
    <source>
        <dbReference type="ARBA" id="ARBA00009236"/>
    </source>
</evidence>
<dbReference type="InterPro" id="IPR000192">
    <property type="entry name" value="Aminotrans_V_dom"/>
</dbReference>
<keyword evidence="10" id="KW-1185">Reference proteome</keyword>
<keyword evidence="5 7" id="KW-0663">Pyridoxal phosphate</keyword>
<evidence type="ECO:0000259" key="8">
    <source>
        <dbReference type="Pfam" id="PF00266"/>
    </source>
</evidence>
<gene>
    <name evidence="9" type="ORF">EV665_10875</name>
</gene>
<dbReference type="InterPro" id="IPR015424">
    <property type="entry name" value="PyrdxlP-dep_Trfase"/>
</dbReference>
<dbReference type="Pfam" id="PF00266">
    <property type="entry name" value="Aminotran_5"/>
    <property type="match status" value="1"/>
</dbReference>
<dbReference type="InterPro" id="IPR024169">
    <property type="entry name" value="SP_NH2Trfase/AEP_transaminase"/>
</dbReference>
<evidence type="ECO:0000313" key="9">
    <source>
        <dbReference type="EMBL" id="TCN44936.1"/>
    </source>
</evidence>
<proteinExistence type="inferred from homology"/>
<dbReference type="Gene3D" id="3.90.1150.10">
    <property type="entry name" value="Aspartate Aminotransferase, domain 1"/>
    <property type="match status" value="1"/>
</dbReference>
<dbReference type="AlphaFoldDB" id="A0A4R2CV60"/>
<protein>
    <submittedName>
        <fullName evidence="9">Aspartate aminotransferase-like enzyme</fullName>
    </submittedName>
</protein>
<dbReference type="InterPro" id="IPR015421">
    <property type="entry name" value="PyrdxlP-dep_Trfase_major"/>
</dbReference>
<dbReference type="EMBL" id="SLVX01000008">
    <property type="protein sequence ID" value="TCN44936.1"/>
    <property type="molecule type" value="Genomic_DNA"/>
</dbReference>
<dbReference type="GO" id="GO:0008453">
    <property type="term" value="F:alanine-glyoxylate transaminase activity"/>
    <property type="evidence" value="ECO:0007669"/>
    <property type="project" value="TreeGrafter"/>
</dbReference>
<keyword evidence="4 9" id="KW-0808">Transferase</keyword>
<evidence type="ECO:0000256" key="6">
    <source>
        <dbReference type="PIRSR" id="PIRSR000524-1"/>
    </source>
</evidence>
<evidence type="ECO:0000256" key="7">
    <source>
        <dbReference type="PIRSR" id="PIRSR000524-50"/>
    </source>
</evidence>
<evidence type="ECO:0000256" key="4">
    <source>
        <dbReference type="ARBA" id="ARBA00022679"/>
    </source>
</evidence>
<dbReference type="Proteomes" id="UP000295351">
    <property type="component" value="Unassembled WGS sequence"/>
</dbReference>
<evidence type="ECO:0000256" key="3">
    <source>
        <dbReference type="ARBA" id="ARBA00022576"/>
    </source>
</evidence>
<dbReference type="PANTHER" id="PTHR21152:SF24">
    <property type="entry name" value="ALANINE--GLYOXYLATE AMINOTRANSFERASE 1"/>
    <property type="match status" value="1"/>
</dbReference>
<keyword evidence="3 9" id="KW-0032">Aminotransferase</keyword>
<evidence type="ECO:0000256" key="5">
    <source>
        <dbReference type="ARBA" id="ARBA00022898"/>
    </source>
</evidence>